<comment type="caution">
    <text evidence="1">The sequence shown here is derived from an EMBL/GenBank/DDBJ whole genome shotgun (WGS) entry which is preliminary data.</text>
</comment>
<protein>
    <submittedName>
        <fullName evidence="1">Uncharacterized protein</fullName>
    </submittedName>
</protein>
<accession>A0A0F9P057</accession>
<evidence type="ECO:0000313" key="1">
    <source>
        <dbReference type="EMBL" id="KKN25170.1"/>
    </source>
</evidence>
<sequence length="54" mass="6133">MSRRKVQILQAKSGAVREGSEVWQALNKSVKTRGMLELNKSPVFKTVINEIFTQ</sequence>
<organism evidence="1">
    <name type="scientific">marine sediment metagenome</name>
    <dbReference type="NCBI Taxonomy" id="412755"/>
    <lineage>
        <taxon>unclassified sequences</taxon>
        <taxon>metagenomes</taxon>
        <taxon>ecological metagenomes</taxon>
    </lineage>
</organism>
<dbReference type="AlphaFoldDB" id="A0A0F9P057"/>
<proteinExistence type="predicted"/>
<gene>
    <name evidence="1" type="ORF">LCGC14_0887530</name>
</gene>
<dbReference type="EMBL" id="LAZR01002823">
    <property type="protein sequence ID" value="KKN25170.1"/>
    <property type="molecule type" value="Genomic_DNA"/>
</dbReference>
<reference evidence="1" key="1">
    <citation type="journal article" date="2015" name="Nature">
        <title>Complex archaea that bridge the gap between prokaryotes and eukaryotes.</title>
        <authorList>
            <person name="Spang A."/>
            <person name="Saw J.H."/>
            <person name="Jorgensen S.L."/>
            <person name="Zaremba-Niedzwiedzka K."/>
            <person name="Martijn J."/>
            <person name="Lind A.E."/>
            <person name="van Eijk R."/>
            <person name="Schleper C."/>
            <person name="Guy L."/>
            <person name="Ettema T.J."/>
        </authorList>
    </citation>
    <scope>NUCLEOTIDE SEQUENCE</scope>
</reference>
<name>A0A0F9P057_9ZZZZ</name>